<dbReference type="Pfam" id="PF25944">
    <property type="entry name" value="Beta-barrel_RND"/>
    <property type="match status" value="1"/>
</dbReference>
<reference evidence="8 9" key="1">
    <citation type="submission" date="2020-01" db="EMBL/GenBank/DDBJ databases">
        <title>Whole genome and functional gene identification of agarase of Vibrio HN897.</title>
        <authorList>
            <person name="Liu Y."/>
            <person name="Zhao Z."/>
        </authorList>
    </citation>
    <scope>NUCLEOTIDE SEQUENCE [LARGE SCALE GENOMIC DNA]</scope>
    <source>
        <strain evidence="8 9">HN897</strain>
    </source>
</reference>
<dbReference type="RefSeq" id="WP_164648279.1">
    <property type="nucleotide sequence ID" value="NZ_CP047475.1"/>
</dbReference>
<evidence type="ECO:0000259" key="6">
    <source>
        <dbReference type="Pfam" id="PF25944"/>
    </source>
</evidence>
<dbReference type="InterPro" id="IPR058626">
    <property type="entry name" value="MdtA-like_b-barrel"/>
</dbReference>
<dbReference type="SUPFAM" id="SSF111369">
    <property type="entry name" value="HlyD-like secretion proteins"/>
    <property type="match status" value="1"/>
</dbReference>
<dbReference type="Gene3D" id="2.40.50.100">
    <property type="match status" value="1"/>
</dbReference>
<keyword evidence="9" id="KW-1185">Reference proteome</keyword>
<dbReference type="KEGG" id="vas:GT360_07570"/>
<evidence type="ECO:0000313" key="9">
    <source>
        <dbReference type="Proteomes" id="UP000464262"/>
    </source>
</evidence>
<proteinExistence type="inferred from homology"/>
<protein>
    <submittedName>
        <fullName evidence="8">Efflux RND transporter periplasmic adaptor subunit</fullName>
    </submittedName>
</protein>
<name>A0A7Z2T352_9VIBR</name>
<dbReference type="EMBL" id="CP047475">
    <property type="protein sequence ID" value="QIA63385.1"/>
    <property type="molecule type" value="Genomic_DNA"/>
</dbReference>
<evidence type="ECO:0000313" key="8">
    <source>
        <dbReference type="EMBL" id="QIA63385.1"/>
    </source>
</evidence>
<comment type="similarity">
    <text evidence="2">Belongs to the membrane fusion protein (MFP) (TC 8.A.1) family.</text>
</comment>
<dbReference type="GO" id="GO:0046677">
    <property type="term" value="P:response to antibiotic"/>
    <property type="evidence" value="ECO:0007669"/>
    <property type="project" value="TreeGrafter"/>
</dbReference>
<evidence type="ECO:0000259" key="5">
    <source>
        <dbReference type="Pfam" id="PF25917"/>
    </source>
</evidence>
<dbReference type="InterPro" id="IPR058625">
    <property type="entry name" value="MdtA-like_BSH"/>
</dbReference>
<evidence type="ECO:0000256" key="1">
    <source>
        <dbReference type="ARBA" id="ARBA00004519"/>
    </source>
</evidence>
<dbReference type="InterPro" id="IPR058624">
    <property type="entry name" value="MdtA-like_HH"/>
</dbReference>
<feature type="domain" description="Multidrug resistance protein MdtA-like beta-barrel" evidence="6">
    <location>
        <begin position="208"/>
        <end position="296"/>
    </location>
</feature>
<sequence length="383" mass="41461">MSIKPICKLYLVSSIFMLGCDNQQSSAPSAALPAPSIGYTVVQAQPLELTDNMPGRTLASFKAEVRPQVGGILLSQLFQEGAFIDKGQPLYQIDPDSFQVSLDSAKADLRRAKANLATASNRAKRYERLVQQNAVSRQDYDDAVASLQQAQSDVETAQASIDSAQINLDYTQVTSPISGRIGRSSVTEGALVTANQSEPLAIVQTYDPMFVDLTASSNDLLTFRRALSAGDFSRSEQDTTNIQLTLEDGSDYEYKGTILFSDVNISESTGAFVLRVSFPNPDNILLPGMFVRATLPKGVASDAILVPAKSVSRTPQGTAQVWVIDENGVVDIRTVTADKLINNQWLITEGLNSGEKVVAVGLQFIRPGMSLTNTYDVSDKYQN</sequence>
<evidence type="ECO:0000259" key="4">
    <source>
        <dbReference type="Pfam" id="PF25876"/>
    </source>
</evidence>
<dbReference type="Gene3D" id="2.40.420.20">
    <property type="match status" value="1"/>
</dbReference>
<accession>A0A7Z2T352</accession>
<evidence type="ECO:0000256" key="2">
    <source>
        <dbReference type="ARBA" id="ARBA00009477"/>
    </source>
</evidence>
<feature type="domain" description="Multidrug resistance protein MdtA-like alpha-helical hairpin" evidence="4">
    <location>
        <begin position="102"/>
        <end position="171"/>
    </location>
</feature>
<organism evidence="8 9">
    <name type="scientific">Vibrio astriarenae</name>
    <dbReference type="NCBI Taxonomy" id="1481923"/>
    <lineage>
        <taxon>Bacteria</taxon>
        <taxon>Pseudomonadati</taxon>
        <taxon>Pseudomonadota</taxon>
        <taxon>Gammaproteobacteria</taxon>
        <taxon>Vibrionales</taxon>
        <taxon>Vibrionaceae</taxon>
        <taxon>Vibrio</taxon>
    </lineage>
</organism>
<dbReference type="Pfam" id="PF25917">
    <property type="entry name" value="BSH_RND"/>
    <property type="match status" value="1"/>
</dbReference>
<feature type="coiled-coil region" evidence="3">
    <location>
        <begin position="102"/>
        <end position="167"/>
    </location>
</feature>
<dbReference type="PROSITE" id="PS51257">
    <property type="entry name" value="PROKAR_LIPOPROTEIN"/>
    <property type="match status" value="1"/>
</dbReference>
<feature type="domain" description="Multidrug resistance protein MdtA-like barrel-sandwich hybrid" evidence="5">
    <location>
        <begin position="62"/>
        <end position="204"/>
    </location>
</feature>
<dbReference type="AlphaFoldDB" id="A0A7Z2T352"/>
<dbReference type="Gene3D" id="1.10.287.470">
    <property type="entry name" value="Helix hairpin bin"/>
    <property type="match status" value="1"/>
</dbReference>
<dbReference type="InterPro" id="IPR058627">
    <property type="entry name" value="MdtA-like_C"/>
</dbReference>
<gene>
    <name evidence="8" type="ORF">GT360_07570</name>
</gene>
<dbReference type="GO" id="GO:0005886">
    <property type="term" value="C:plasma membrane"/>
    <property type="evidence" value="ECO:0007669"/>
    <property type="project" value="UniProtKB-SubCell"/>
</dbReference>
<dbReference type="Proteomes" id="UP000464262">
    <property type="component" value="Chromosome 1"/>
</dbReference>
<dbReference type="InterPro" id="IPR006143">
    <property type="entry name" value="RND_pump_MFP"/>
</dbReference>
<comment type="subcellular location">
    <subcellularLocation>
        <location evidence="1">Cell inner membrane</location>
        <topology evidence="1">Lipid-anchor</topology>
    </subcellularLocation>
</comment>
<dbReference type="Pfam" id="PF25967">
    <property type="entry name" value="RND-MFP_C"/>
    <property type="match status" value="1"/>
</dbReference>
<dbReference type="Pfam" id="PF25876">
    <property type="entry name" value="HH_MFP_RND"/>
    <property type="match status" value="1"/>
</dbReference>
<dbReference type="PANTHER" id="PTHR30158:SF3">
    <property type="entry name" value="MULTIDRUG EFFLUX PUMP SUBUNIT ACRA-RELATED"/>
    <property type="match status" value="1"/>
</dbReference>
<dbReference type="FunFam" id="2.40.420.20:FF:000001">
    <property type="entry name" value="Efflux RND transporter periplasmic adaptor subunit"/>
    <property type="match status" value="1"/>
</dbReference>
<evidence type="ECO:0000256" key="3">
    <source>
        <dbReference type="SAM" id="Coils"/>
    </source>
</evidence>
<keyword evidence="3" id="KW-0175">Coiled coil</keyword>
<evidence type="ECO:0000259" key="7">
    <source>
        <dbReference type="Pfam" id="PF25967"/>
    </source>
</evidence>
<feature type="domain" description="Multidrug resistance protein MdtA-like C-terminal permuted SH3" evidence="7">
    <location>
        <begin position="302"/>
        <end position="363"/>
    </location>
</feature>
<dbReference type="NCBIfam" id="TIGR01730">
    <property type="entry name" value="RND_mfp"/>
    <property type="match status" value="1"/>
</dbReference>
<dbReference type="Gene3D" id="2.40.30.170">
    <property type="match status" value="1"/>
</dbReference>
<dbReference type="GO" id="GO:0022857">
    <property type="term" value="F:transmembrane transporter activity"/>
    <property type="evidence" value="ECO:0007669"/>
    <property type="project" value="InterPro"/>
</dbReference>
<dbReference type="PANTHER" id="PTHR30158">
    <property type="entry name" value="ACRA/E-RELATED COMPONENT OF DRUG EFFLUX TRANSPORTER"/>
    <property type="match status" value="1"/>
</dbReference>